<proteinExistence type="predicted"/>
<keyword evidence="2" id="KW-1185">Reference proteome</keyword>
<dbReference type="EMBL" id="JAGIZQ010000002">
    <property type="protein sequence ID" value="KAH6640698.1"/>
    <property type="molecule type" value="Genomic_DNA"/>
</dbReference>
<protein>
    <submittedName>
        <fullName evidence="1">Uncharacterized protein</fullName>
    </submittedName>
</protein>
<gene>
    <name evidence="1" type="ORF">F5144DRAFT_107014</name>
</gene>
<accession>A0ACB7PHZ9</accession>
<dbReference type="Proteomes" id="UP000724584">
    <property type="component" value="Unassembled WGS sequence"/>
</dbReference>
<sequence>MLWDESQHRTTCSITIARRQTEQPTSIMTPPHESTVLLRLGLPPDLFYFGYSCSTLSRLHLPLLFSRAALFKSPDTENPRPSTIGTERPRCRLSYCPYLARRIPCHAMEAKLAIFGPRFDESGLDEKAKADCVKRWRDIIRQEERANPGWMKRWLDRYGPYALNILSDTQLAAVLGIPVQSLHRERLDLEELAFLVDVNLAPAALRFFWNNRQRKPERSRRRSRSRISKPHGSWVDYQPERKSPLRQVRTTGSLASPPPQHPAVLEPAESDRLRVTHSTPTVDQNQESQTAAQFAPIRLSGPHSC</sequence>
<evidence type="ECO:0000313" key="2">
    <source>
        <dbReference type="Proteomes" id="UP000724584"/>
    </source>
</evidence>
<evidence type="ECO:0000313" key="1">
    <source>
        <dbReference type="EMBL" id="KAH6640698.1"/>
    </source>
</evidence>
<comment type="caution">
    <text evidence="1">The sequence shown here is derived from an EMBL/GenBank/DDBJ whole genome shotgun (WGS) entry which is preliminary data.</text>
</comment>
<reference evidence="1 2" key="1">
    <citation type="journal article" date="2021" name="Nat. Commun.">
        <title>Genetic determinants of endophytism in the Arabidopsis root mycobiome.</title>
        <authorList>
            <person name="Mesny F."/>
            <person name="Miyauchi S."/>
            <person name="Thiergart T."/>
            <person name="Pickel B."/>
            <person name="Atanasova L."/>
            <person name="Karlsson M."/>
            <person name="Huettel B."/>
            <person name="Barry K.W."/>
            <person name="Haridas S."/>
            <person name="Chen C."/>
            <person name="Bauer D."/>
            <person name="Andreopoulos W."/>
            <person name="Pangilinan J."/>
            <person name="LaButti K."/>
            <person name="Riley R."/>
            <person name="Lipzen A."/>
            <person name="Clum A."/>
            <person name="Drula E."/>
            <person name="Henrissat B."/>
            <person name="Kohler A."/>
            <person name="Grigoriev I.V."/>
            <person name="Martin F.M."/>
            <person name="Hacquard S."/>
        </authorList>
    </citation>
    <scope>NUCLEOTIDE SEQUENCE [LARGE SCALE GENOMIC DNA]</scope>
    <source>
        <strain evidence="1 2">MPI-SDFR-AT-0079</strain>
    </source>
</reference>
<organism evidence="1 2">
    <name type="scientific">Chaetomium tenue</name>
    <dbReference type="NCBI Taxonomy" id="1854479"/>
    <lineage>
        <taxon>Eukaryota</taxon>
        <taxon>Fungi</taxon>
        <taxon>Dikarya</taxon>
        <taxon>Ascomycota</taxon>
        <taxon>Pezizomycotina</taxon>
        <taxon>Sordariomycetes</taxon>
        <taxon>Sordariomycetidae</taxon>
        <taxon>Sordariales</taxon>
        <taxon>Chaetomiaceae</taxon>
        <taxon>Chaetomium</taxon>
    </lineage>
</organism>
<name>A0ACB7PHZ9_9PEZI</name>